<keyword evidence="3" id="KW-1185">Reference proteome</keyword>
<organism evidence="2 3">
    <name type="scientific">Drosophila guanche</name>
    <name type="common">Fruit fly</name>
    <dbReference type="NCBI Taxonomy" id="7266"/>
    <lineage>
        <taxon>Eukaryota</taxon>
        <taxon>Metazoa</taxon>
        <taxon>Ecdysozoa</taxon>
        <taxon>Arthropoda</taxon>
        <taxon>Hexapoda</taxon>
        <taxon>Insecta</taxon>
        <taxon>Pterygota</taxon>
        <taxon>Neoptera</taxon>
        <taxon>Endopterygota</taxon>
        <taxon>Diptera</taxon>
        <taxon>Brachycera</taxon>
        <taxon>Muscomorpha</taxon>
        <taxon>Ephydroidea</taxon>
        <taxon>Drosophilidae</taxon>
        <taxon>Drosophila</taxon>
        <taxon>Sophophora</taxon>
    </lineage>
</organism>
<evidence type="ECO:0000313" key="2">
    <source>
        <dbReference type="EMBL" id="SPP80282.1"/>
    </source>
</evidence>
<accession>A0A3B0JIX8</accession>
<dbReference type="AlphaFoldDB" id="A0A3B0JIX8"/>
<reference evidence="3" key="1">
    <citation type="submission" date="2018-01" db="EMBL/GenBank/DDBJ databases">
        <authorList>
            <person name="Alioto T."/>
            <person name="Alioto T."/>
        </authorList>
    </citation>
    <scope>NUCLEOTIDE SEQUENCE [LARGE SCALE GENOMIC DNA]</scope>
</reference>
<feature type="region of interest" description="Disordered" evidence="1">
    <location>
        <begin position="52"/>
        <end position="90"/>
    </location>
</feature>
<dbReference type="Proteomes" id="UP000268350">
    <property type="component" value="Unassembled WGS sequence"/>
</dbReference>
<evidence type="ECO:0000313" key="3">
    <source>
        <dbReference type="Proteomes" id="UP000268350"/>
    </source>
</evidence>
<gene>
    <name evidence="2" type="ORF">DGUA_6G005151</name>
</gene>
<protein>
    <submittedName>
        <fullName evidence="2">Uncharacterized protein</fullName>
    </submittedName>
</protein>
<sequence>MTWSNDLFTPPTQPRNLMCKREKQQMQKGNGITLFAQKTGRRASGAAAHCLAAATRKPEARSQKPEGAASAAKWPANEWPEGQQQDSCVPHSICSHSVGL</sequence>
<name>A0A3B0JIX8_DROGU</name>
<dbReference type="EMBL" id="OUUW01000005">
    <property type="protein sequence ID" value="SPP80282.1"/>
    <property type="molecule type" value="Genomic_DNA"/>
</dbReference>
<proteinExistence type="predicted"/>
<evidence type="ECO:0000256" key="1">
    <source>
        <dbReference type="SAM" id="MobiDB-lite"/>
    </source>
</evidence>